<dbReference type="PROSITE" id="PS51205">
    <property type="entry name" value="VPS9"/>
    <property type="match status" value="1"/>
</dbReference>
<feature type="region of interest" description="Disordered" evidence="1">
    <location>
        <begin position="1"/>
        <end position="171"/>
    </location>
</feature>
<gene>
    <name evidence="4" type="ORF">SAPINGB_P001624</name>
</gene>
<evidence type="ECO:0000313" key="5">
    <source>
        <dbReference type="Proteomes" id="UP000398389"/>
    </source>
</evidence>
<dbReference type="SUPFAM" id="SSF109993">
    <property type="entry name" value="VPS9 domain"/>
    <property type="match status" value="1"/>
</dbReference>
<dbReference type="Pfam" id="PF02204">
    <property type="entry name" value="VPS9"/>
    <property type="match status" value="1"/>
</dbReference>
<dbReference type="InterPro" id="IPR009060">
    <property type="entry name" value="UBA-like_sf"/>
</dbReference>
<feature type="compositionally biased region" description="Polar residues" evidence="1">
    <location>
        <begin position="44"/>
        <end position="58"/>
    </location>
</feature>
<feature type="compositionally biased region" description="Basic and acidic residues" evidence="1">
    <location>
        <begin position="545"/>
        <end position="558"/>
    </location>
</feature>
<dbReference type="InterPro" id="IPR037191">
    <property type="entry name" value="VPS9_dom_sf"/>
</dbReference>
<dbReference type="InterPro" id="IPR045046">
    <property type="entry name" value="Vps9-like"/>
</dbReference>
<dbReference type="GO" id="GO:0031267">
    <property type="term" value="F:small GTPase binding"/>
    <property type="evidence" value="ECO:0007669"/>
    <property type="project" value="TreeGrafter"/>
</dbReference>
<dbReference type="OrthoDB" id="300289at2759"/>
<dbReference type="Gene3D" id="1.10.8.10">
    <property type="entry name" value="DNA helicase RuvA subunit, C-terminal domain"/>
    <property type="match status" value="1"/>
</dbReference>
<feature type="compositionally biased region" description="Low complexity" evidence="1">
    <location>
        <begin position="112"/>
        <end position="149"/>
    </location>
</feature>
<dbReference type="InterPro" id="IPR041545">
    <property type="entry name" value="DUF5601"/>
</dbReference>
<organism evidence="4 5">
    <name type="scientific">Magnusiomyces paraingens</name>
    <dbReference type="NCBI Taxonomy" id="2606893"/>
    <lineage>
        <taxon>Eukaryota</taxon>
        <taxon>Fungi</taxon>
        <taxon>Dikarya</taxon>
        <taxon>Ascomycota</taxon>
        <taxon>Saccharomycotina</taxon>
        <taxon>Dipodascomycetes</taxon>
        <taxon>Dipodascales</taxon>
        <taxon>Dipodascaceae</taxon>
        <taxon>Magnusiomyces</taxon>
    </lineage>
</organism>
<evidence type="ECO:0000259" key="2">
    <source>
        <dbReference type="PROSITE" id="PS51140"/>
    </source>
</evidence>
<feature type="region of interest" description="Disordered" evidence="1">
    <location>
        <begin position="541"/>
        <end position="560"/>
    </location>
</feature>
<keyword evidence="5" id="KW-1185">Reference proteome</keyword>
<dbReference type="PANTHER" id="PTHR23101">
    <property type="entry name" value="RAB GDP/GTP EXCHANGE FACTOR"/>
    <property type="match status" value="1"/>
</dbReference>
<evidence type="ECO:0000259" key="3">
    <source>
        <dbReference type="PROSITE" id="PS51205"/>
    </source>
</evidence>
<feature type="compositionally biased region" description="Polar residues" evidence="1">
    <location>
        <begin position="484"/>
        <end position="493"/>
    </location>
</feature>
<accession>A0A5E8B796</accession>
<dbReference type="Gene3D" id="1.10.246.120">
    <property type="match status" value="1"/>
</dbReference>
<dbReference type="RefSeq" id="XP_031852236.1">
    <property type="nucleotide sequence ID" value="XM_031996345.1"/>
</dbReference>
<dbReference type="SMART" id="SM00167">
    <property type="entry name" value="VPS9"/>
    <property type="match status" value="1"/>
</dbReference>
<dbReference type="AlphaFoldDB" id="A0A5E8B796"/>
<dbReference type="EMBL" id="CABVLU010000001">
    <property type="protein sequence ID" value="VVT47263.1"/>
    <property type="molecule type" value="Genomic_DNA"/>
</dbReference>
<name>A0A5E8B796_9ASCO</name>
<feature type="domain" description="CUE" evidence="2">
    <location>
        <begin position="604"/>
        <end position="647"/>
    </location>
</feature>
<evidence type="ECO:0000256" key="1">
    <source>
        <dbReference type="SAM" id="MobiDB-lite"/>
    </source>
</evidence>
<dbReference type="SUPFAM" id="SSF46934">
    <property type="entry name" value="UBA-like"/>
    <property type="match status" value="1"/>
</dbReference>
<dbReference type="Pfam" id="PF18151">
    <property type="entry name" value="DUF5601"/>
    <property type="match status" value="1"/>
</dbReference>
<feature type="compositionally biased region" description="Low complexity" evidence="1">
    <location>
        <begin position="11"/>
        <end position="43"/>
    </location>
</feature>
<dbReference type="InterPro" id="IPR003892">
    <property type="entry name" value="CUE"/>
</dbReference>
<protein>
    <recommendedName>
        <fullName evidence="6">VPS9 domain-containing protein</fullName>
    </recommendedName>
</protein>
<reference evidence="4 5" key="1">
    <citation type="submission" date="2019-09" db="EMBL/GenBank/DDBJ databases">
        <authorList>
            <person name="Brejova B."/>
        </authorList>
    </citation>
    <scope>NUCLEOTIDE SEQUENCE [LARGE SCALE GENOMIC DNA]</scope>
</reference>
<dbReference type="CDD" id="cd14369">
    <property type="entry name" value="CUE_VPS9_like"/>
    <property type="match status" value="1"/>
</dbReference>
<dbReference type="PROSITE" id="PS51140">
    <property type="entry name" value="CUE"/>
    <property type="match status" value="1"/>
</dbReference>
<dbReference type="Pfam" id="PF02845">
    <property type="entry name" value="CUE"/>
    <property type="match status" value="1"/>
</dbReference>
<feature type="compositionally biased region" description="Polar residues" evidence="1">
    <location>
        <begin position="455"/>
        <end position="475"/>
    </location>
</feature>
<feature type="domain" description="VPS9" evidence="3">
    <location>
        <begin position="293"/>
        <end position="433"/>
    </location>
</feature>
<dbReference type="GO" id="GO:0043130">
    <property type="term" value="F:ubiquitin binding"/>
    <property type="evidence" value="ECO:0007669"/>
    <property type="project" value="InterPro"/>
</dbReference>
<sequence length="648" mass="71430">MSLLDSDIHDASGSSSNLVSLESKPSSSSSTSSSTPPSAYSATVLTPTPSFTVSSQKPSEPATTSSTSANNTTQNQSSKAVEPSKDDMQGILDQFDPLSISKQKANKDENNTAAQPAAAAAASTTTTAEQPTKPEASTSSSSTSTSQKSSESDSKKTPSTTPAEPVQIDEKKSSLEAVRRIEPNSPPPFDFQWFLDLLRHKSADPIARYLKSFLTEFNKRNWTADEQIKIITDFKNFIADKMTQYPPFSNLSEPEMANALEGMEKLVMNRLYSKTFSPEIPDLRRIDSHEEDVLRDRILDDKMSIWQWIEGRHLDIPNKFLRNGESFVKLASDELRKINHYRAPRDKVVCILNCCKVIFGLLRQTSREENADGFVPLLIYVVIKAHPKNLVSNINYIQRFRNPDKLFGEAGYYLSSLQGAVSFIETLDLTSLSITEEEFNRNMDAAELAKKKAQSVRSESTHPPSTPERSATPDPSSRRLDSPRAQSGNLTPSAVLQNSAGLLAVPFKSFTKFFDAEPSSPPTKPATPAIEGTIIQPDQETLQDSSRKLHEAAAHEKQMLQQQRAGDFFTPPPDASNSRLSPEELAARQVSAEEEEARRISRKEFKSVVNTLSQMFPALDRNIIVDVATETQGRVGAAVDACLSLVTE</sequence>
<dbReference type="InterPro" id="IPR003123">
    <property type="entry name" value="VPS9"/>
</dbReference>
<dbReference type="GO" id="GO:0016192">
    <property type="term" value="P:vesicle-mediated transport"/>
    <property type="evidence" value="ECO:0007669"/>
    <property type="project" value="InterPro"/>
</dbReference>
<dbReference type="Proteomes" id="UP000398389">
    <property type="component" value="Unassembled WGS sequence"/>
</dbReference>
<dbReference type="GO" id="GO:0005829">
    <property type="term" value="C:cytosol"/>
    <property type="evidence" value="ECO:0007669"/>
    <property type="project" value="TreeGrafter"/>
</dbReference>
<dbReference type="PANTHER" id="PTHR23101:SF25">
    <property type="entry name" value="GTPASE-ACTIVATING PROTEIN AND VPS9 DOMAIN-CONTAINING PROTEIN 1"/>
    <property type="match status" value="1"/>
</dbReference>
<proteinExistence type="predicted"/>
<dbReference type="GO" id="GO:0030139">
    <property type="term" value="C:endocytic vesicle"/>
    <property type="evidence" value="ECO:0007669"/>
    <property type="project" value="TreeGrafter"/>
</dbReference>
<feature type="compositionally biased region" description="Basic and acidic residues" evidence="1">
    <location>
        <begin position="1"/>
        <end position="10"/>
    </location>
</feature>
<dbReference type="GO" id="GO:0005085">
    <property type="term" value="F:guanyl-nucleotide exchange factor activity"/>
    <property type="evidence" value="ECO:0007669"/>
    <property type="project" value="InterPro"/>
</dbReference>
<dbReference type="Gene3D" id="1.20.1050.80">
    <property type="entry name" value="VPS9 domain"/>
    <property type="match status" value="1"/>
</dbReference>
<feature type="region of interest" description="Disordered" evidence="1">
    <location>
        <begin position="448"/>
        <end position="493"/>
    </location>
</feature>
<evidence type="ECO:0000313" key="4">
    <source>
        <dbReference type="EMBL" id="VVT47263.1"/>
    </source>
</evidence>
<feature type="compositionally biased region" description="Low complexity" evidence="1">
    <location>
        <begin position="62"/>
        <end position="78"/>
    </location>
</feature>
<dbReference type="InterPro" id="IPR041804">
    <property type="entry name" value="Vps9_CUE"/>
</dbReference>
<dbReference type="GeneID" id="43580445"/>
<evidence type="ECO:0008006" key="6">
    <source>
        <dbReference type="Google" id="ProtNLM"/>
    </source>
</evidence>